<dbReference type="GO" id="GO:0005929">
    <property type="term" value="C:cilium"/>
    <property type="evidence" value="ECO:0007669"/>
    <property type="project" value="InterPro"/>
</dbReference>
<evidence type="ECO:0000259" key="4">
    <source>
        <dbReference type="Pfam" id="PF21773"/>
    </source>
</evidence>
<feature type="region of interest" description="Disordered" evidence="3">
    <location>
        <begin position="13"/>
        <end position="36"/>
    </location>
</feature>
<dbReference type="RGD" id="1310048">
    <property type="gene designation" value="Odad3"/>
</dbReference>
<reference evidence="5" key="1">
    <citation type="journal article" date="2005" name="Genome Res.">
        <title>Gene and alternative splicing annotation with AIR.</title>
        <authorList>
            <person name="Florea L."/>
            <person name="Di Francesco V."/>
            <person name="Miller J."/>
            <person name="Turner R."/>
            <person name="Yao A."/>
            <person name="Harris M."/>
            <person name="Walenz B."/>
            <person name="Mobarry C."/>
            <person name="Merkulov G.V."/>
            <person name="Charlab R."/>
            <person name="Dew I."/>
            <person name="Deng Z."/>
            <person name="Istrail S."/>
            <person name="Li P."/>
            <person name="Sutton G."/>
        </authorList>
    </citation>
    <scope>NUCLEOTIDE SEQUENCE</scope>
    <source>
        <strain evidence="5">BN</strain>
    </source>
</reference>
<dbReference type="CTD" id="115948"/>
<dbReference type="AGR" id="RGD:1310048"/>
<dbReference type="InterPro" id="IPR049258">
    <property type="entry name" value="ODAD1_CC"/>
</dbReference>
<protein>
    <submittedName>
        <fullName evidence="5">Uncharacterized protein RGD1310048_predicted</fullName>
    </submittedName>
</protein>
<accession>A6JNX0</accession>
<dbReference type="InterPro" id="IPR033192">
    <property type="entry name" value="ODAD3"/>
</dbReference>
<sequence>MTSPLCWAAATSTVTSQEPVPAPSSKTKGSKVHRPRGKAMGRAQAWPAHHSKTAASFQLMKSSVQAQVLELQRKIQLLEGDRKAFYESSQWNMKKNQDTINHLQEETKSLHMQLKDLLQGDSKVVQAIIQEWRSEKPYLKNRTCEQALEHLEHQLREKMNQLNALRHQVILRQKRLEELRLQHSLRQLEMAEIQDSNTEAAKTMRNLENRLEKARMKAEEAEHITNVYLQLKSYLQEESLNLENRLDSMEAEVMNTKHEVQELKVVNQEAINARDIAKNQLQYLEETAIRDRKKRDHYITDCKKRAEEKKLQTERMERKTHRDHVLLQSEDTIQDHQRHKEQELRQRWSMYQMEVMFGKVKDATGVAESHAVVRRFLAQDETFTQLETLKRDNELALAKLKEEKQRLQRELENLKYSGDATLVSQRKLHEEMKKAFKKEEQRHSEVLERLDRTSRVLELVKDCLEHLANKLSHVQMDDTILAGKKLDRESEDYPSNLLVVVQEKLLKLQEHLDNQDVPEMLRHIADREFLATLEGKLPLYNTRILLPVASVKDKFFDEEESEDDDRDVVTRAAFKIRSQKLIEARSKKRNKSRRS</sequence>
<name>A6JNX0_RAT</name>
<organism evidence="5">
    <name type="scientific">Rattus norvegicus</name>
    <name type="common">Rat</name>
    <dbReference type="NCBI Taxonomy" id="10116"/>
    <lineage>
        <taxon>Eukaryota</taxon>
        <taxon>Metazoa</taxon>
        <taxon>Chordata</taxon>
        <taxon>Craniata</taxon>
        <taxon>Vertebrata</taxon>
        <taxon>Euteleostomi</taxon>
        <taxon>Mammalia</taxon>
        <taxon>Eutheria</taxon>
        <taxon>Euarchontoglires</taxon>
        <taxon>Glires</taxon>
        <taxon>Rodentia</taxon>
        <taxon>Myomorpha</taxon>
        <taxon>Muroidea</taxon>
        <taxon>Muridae</taxon>
        <taxon>Murinae</taxon>
        <taxon>Rattus</taxon>
    </lineage>
</organism>
<dbReference type="PANTHER" id="PTHR46518">
    <property type="entry name" value="COILED-COIL DOMAIN-CONTAINING PROTEIN 151"/>
    <property type="match status" value="1"/>
</dbReference>
<dbReference type="Pfam" id="PF21773">
    <property type="entry name" value="ODAD1_CC"/>
    <property type="match status" value="1"/>
</dbReference>
<evidence type="ECO:0000256" key="3">
    <source>
        <dbReference type="SAM" id="MobiDB-lite"/>
    </source>
</evidence>
<reference evidence="5" key="2">
    <citation type="submission" date="2005-09" db="EMBL/GenBank/DDBJ databases">
        <authorList>
            <person name="Mural R.J."/>
            <person name="Li P.W."/>
            <person name="Adams M.D."/>
            <person name="Amanatides P.G."/>
            <person name="Baden-Tillson H."/>
            <person name="Barnstead M."/>
            <person name="Chin S.H."/>
            <person name="Dew I."/>
            <person name="Evans C.A."/>
            <person name="Ferriera S."/>
            <person name="Flanigan M."/>
            <person name="Fosler C."/>
            <person name="Glodek A."/>
            <person name="Gu Z."/>
            <person name="Holt R.A."/>
            <person name="Jennings D."/>
            <person name="Kraft C.L."/>
            <person name="Lu F."/>
            <person name="Nguyen T."/>
            <person name="Nusskern D.R."/>
            <person name="Pfannkoch C.M."/>
            <person name="Sitter C."/>
            <person name="Sutton G.G."/>
            <person name="Venter J.C."/>
            <person name="Wang Z."/>
            <person name="Woodage T."/>
            <person name="Zheng X.H."/>
            <person name="Zhong F."/>
        </authorList>
    </citation>
    <scope>NUCLEOTIDE SEQUENCE</scope>
    <source>
        <strain evidence="5">BN</strain>
    </source>
</reference>
<proteinExistence type="predicted"/>
<evidence type="ECO:0000256" key="2">
    <source>
        <dbReference type="SAM" id="Coils"/>
    </source>
</evidence>
<dbReference type="OrthoDB" id="10255247at2759"/>
<dbReference type="GO" id="GO:0003341">
    <property type="term" value="P:cilium movement"/>
    <property type="evidence" value="ECO:0007669"/>
    <property type="project" value="InterPro"/>
</dbReference>
<feature type="coiled-coil region" evidence="2">
    <location>
        <begin position="383"/>
        <end position="417"/>
    </location>
</feature>
<feature type="coiled-coil region" evidence="2">
    <location>
        <begin position="141"/>
        <end position="319"/>
    </location>
</feature>
<dbReference type="GO" id="GO:0036158">
    <property type="term" value="P:outer dynein arm assembly"/>
    <property type="evidence" value="ECO:0007669"/>
    <property type="project" value="InterPro"/>
</dbReference>
<feature type="domain" description="ODAD1 central coiled coil region" evidence="4">
    <location>
        <begin position="202"/>
        <end position="472"/>
    </location>
</feature>
<dbReference type="AlphaFoldDB" id="A6JNX0"/>
<dbReference type="RefSeq" id="NP_001296386.1">
    <property type="nucleotide sequence ID" value="NM_001309457.1"/>
</dbReference>
<evidence type="ECO:0000313" key="6">
    <source>
        <dbReference type="RGD" id="1310048"/>
    </source>
</evidence>
<dbReference type="GeneID" id="315465"/>
<gene>
    <name evidence="6" type="primary">Odad3</name>
    <name evidence="5" type="synonym">RGD1310048_predicted</name>
    <name evidence="5" type="ORF">rCG_31609</name>
</gene>
<dbReference type="PANTHER" id="PTHR46518:SF1">
    <property type="entry name" value="OUTER DYNEIN ARM-DOCKING COMPLEX SUBUNIT 3"/>
    <property type="match status" value="1"/>
</dbReference>
<evidence type="ECO:0000313" key="5">
    <source>
        <dbReference type="EMBL" id="EDL78246.1"/>
    </source>
</evidence>
<dbReference type="KEGG" id="rno:315465"/>
<dbReference type="Proteomes" id="UP000234681">
    <property type="component" value="Chromosome 8"/>
</dbReference>
<keyword evidence="1 2" id="KW-0175">Coiled coil</keyword>
<dbReference type="EMBL" id="CH473993">
    <property type="protein sequence ID" value="EDL78246.1"/>
    <property type="molecule type" value="Genomic_DNA"/>
</dbReference>
<evidence type="ECO:0000256" key="1">
    <source>
        <dbReference type="ARBA" id="ARBA00023054"/>
    </source>
</evidence>